<evidence type="ECO:0000313" key="2">
    <source>
        <dbReference type="Proteomes" id="UP000708208"/>
    </source>
</evidence>
<name>A0A8J2K4V2_9HEXA</name>
<dbReference type="Proteomes" id="UP000708208">
    <property type="component" value="Unassembled WGS sequence"/>
</dbReference>
<reference evidence="1" key="1">
    <citation type="submission" date="2021-06" db="EMBL/GenBank/DDBJ databases">
        <authorList>
            <person name="Hodson N. C."/>
            <person name="Mongue J. A."/>
            <person name="Jaron S. K."/>
        </authorList>
    </citation>
    <scope>NUCLEOTIDE SEQUENCE</scope>
</reference>
<keyword evidence="2" id="KW-1185">Reference proteome</keyword>
<proteinExistence type="predicted"/>
<sequence>IPPNTTRSFGFEGDSDWVAGFFSYCIRDRIKAQKETDDLTEDLNLTSLVRLKCSLE</sequence>
<dbReference type="AlphaFoldDB" id="A0A8J2K4V2"/>
<accession>A0A8J2K4V2</accession>
<dbReference type="EMBL" id="CAJVCH010240081">
    <property type="protein sequence ID" value="CAG7732930.1"/>
    <property type="molecule type" value="Genomic_DNA"/>
</dbReference>
<protein>
    <submittedName>
        <fullName evidence="1">Uncharacterized protein</fullName>
    </submittedName>
</protein>
<evidence type="ECO:0000313" key="1">
    <source>
        <dbReference type="EMBL" id="CAG7732930.1"/>
    </source>
</evidence>
<gene>
    <name evidence="1" type="ORF">AFUS01_LOCUS21408</name>
</gene>
<feature type="non-terminal residue" evidence="1">
    <location>
        <position position="56"/>
    </location>
</feature>
<comment type="caution">
    <text evidence="1">The sequence shown here is derived from an EMBL/GenBank/DDBJ whole genome shotgun (WGS) entry which is preliminary data.</text>
</comment>
<organism evidence="1 2">
    <name type="scientific">Allacma fusca</name>
    <dbReference type="NCBI Taxonomy" id="39272"/>
    <lineage>
        <taxon>Eukaryota</taxon>
        <taxon>Metazoa</taxon>
        <taxon>Ecdysozoa</taxon>
        <taxon>Arthropoda</taxon>
        <taxon>Hexapoda</taxon>
        <taxon>Collembola</taxon>
        <taxon>Symphypleona</taxon>
        <taxon>Sminthuridae</taxon>
        <taxon>Allacma</taxon>
    </lineage>
</organism>